<dbReference type="EMBL" id="AJYA01000040">
    <property type="protein sequence ID" value="EIM74596.1"/>
    <property type="molecule type" value="Genomic_DNA"/>
</dbReference>
<dbReference type="RefSeq" id="WP_009056457.1">
    <property type="nucleotide sequence ID" value="NZ_AJYA01000040.1"/>
</dbReference>
<accession>I5BYE4</accession>
<comment type="caution">
    <text evidence="1">The sequence shown here is derived from an EMBL/GenBank/DDBJ whole genome shotgun (WGS) entry which is preliminary data.</text>
</comment>
<organism evidence="1 2">
    <name type="scientific">Nitritalea halalkaliphila LW7</name>
    <dbReference type="NCBI Taxonomy" id="1189621"/>
    <lineage>
        <taxon>Bacteria</taxon>
        <taxon>Pseudomonadati</taxon>
        <taxon>Bacteroidota</taxon>
        <taxon>Cytophagia</taxon>
        <taxon>Cytophagales</taxon>
        <taxon>Cyclobacteriaceae</taxon>
        <taxon>Nitritalea</taxon>
    </lineage>
</organism>
<dbReference type="Proteomes" id="UP000005551">
    <property type="component" value="Unassembled WGS sequence"/>
</dbReference>
<evidence type="ECO:0000313" key="1">
    <source>
        <dbReference type="EMBL" id="EIM74596.1"/>
    </source>
</evidence>
<sequence length="114" mass="14029">MQTASTDSILLRRLWEEQELSLYQLHLRYRLSPLLLAISVRHWQENGILELAEDWVRLTPKGEKWIFAQRKALFFSSRSEQDWKRIPPRMMRRRCSIWKPYFYTPHEDEYAEFL</sequence>
<reference evidence="1 2" key="1">
    <citation type="submission" date="2012-05" db="EMBL/GenBank/DDBJ databases">
        <title>Genome sequence of Nitritalea halalkaliphila LW7.</title>
        <authorList>
            <person name="Jangir P.K."/>
            <person name="Singh A."/>
            <person name="Shivaji S."/>
            <person name="Sharma R."/>
        </authorList>
    </citation>
    <scope>NUCLEOTIDE SEQUENCE [LARGE SCALE GENOMIC DNA]</scope>
    <source>
        <strain evidence="1 2">LW7</strain>
    </source>
</reference>
<dbReference type="OrthoDB" id="1496150at2"/>
<keyword evidence="2" id="KW-1185">Reference proteome</keyword>
<name>I5BYE4_9BACT</name>
<gene>
    <name evidence="1" type="ORF">A3SI_15503</name>
</gene>
<dbReference type="STRING" id="1189621.A3SI_15503"/>
<proteinExistence type="predicted"/>
<protein>
    <submittedName>
        <fullName evidence="1">Uncharacterized protein</fullName>
    </submittedName>
</protein>
<dbReference type="AlphaFoldDB" id="I5BYE4"/>
<evidence type="ECO:0000313" key="2">
    <source>
        <dbReference type="Proteomes" id="UP000005551"/>
    </source>
</evidence>